<comment type="caution">
    <text evidence="2">The sequence shown here is derived from an EMBL/GenBank/DDBJ whole genome shotgun (WGS) entry which is preliminary data.</text>
</comment>
<dbReference type="PATRIC" id="fig|448.7.peg.598"/>
<accession>A0A0W0TU88</accession>
<feature type="region of interest" description="Disordered" evidence="1">
    <location>
        <begin position="54"/>
        <end position="74"/>
    </location>
</feature>
<reference evidence="2 3" key="1">
    <citation type="submission" date="2015-11" db="EMBL/GenBank/DDBJ databases">
        <title>Genomic analysis of 38 Legionella species identifies large and diverse effector repertoires.</title>
        <authorList>
            <person name="Burstein D."/>
            <person name="Amaro F."/>
            <person name="Zusman T."/>
            <person name="Lifshitz Z."/>
            <person name="Cohen O."/>
            <person name="Gilbert J.A."/>
            <person name="Pupko T."/>
            <person name="Shuman H.A."/>
            <person name="Segal G."/>
        </authorList>
    </citation>
    <scope>NUCLEOTIDE SEQUENCE [LARGE SCALE GENOMIC DNA]</scope>
    <source>
        <strain evidence="2 3">SE-32A-C8</strain>
    </source>
</reference>
<evidence type="ECO:0000256" key="1">
    <source>
        <dbReference type="SAM" id="MobiDB-lite"/>
    </source>
</evidence>
<dbReference type="OrthoDB" id="8858565at2"/>
<dbReference type="Pfam" id="PF09954">
    <property type="entry name" value="DUF2188"/>
    <property type="match status" value="1"/>
</dbReference>
<sequence length="74" mass="8019">MRNEHHVVPNAKGGWDIKQTNVQSVLGHYATKKEAVGKARALSRSAQSELVIHNKNGQIAAKDSHGHDPRSAKG</sequence>
<dbReference type="STRING" id="448.Lery_0574"/>
<evidence type="ECO:0008006" key="4">
    <source>
        <dbReference type="Google" id="ProtNLM"/>
    </source>
</evidence>
<dbReference type="InterPro" id="IPR018691">
    <property type="entry name" value="DUF2188"/>
</dbReference>
<evidence type="ECO:0000313" key="2">
    <source>
        <dbReference type="EMBL" id="KTC99181.1"/>
    </source>
</evidence>
<dbReference type="AlphaFoldDB" id="A0A0W0TU88"/>
<dbReference type="EMBL" id="LNYA01000006">
    <property type="protein sequence ID" value="KTC99181.1"/>
    <property type="molecule type" value="Genomic_DNA"/>
</dbReference>
<gene>
    <name evidence="2" type="ORF">Lery_0574</name>
</gene>
<dbReference type="Proteomes" id="UP000054773">
    <property type="component" value="Unassembled WGS sequence"/>
</dbReference>
<proteinExistence type="predicted"/>
<protein>
    <recommendedName>
        <fullName evidence="4">DUF2188 domain-containing protein</fullName>
    </recommendedName>
</protein>
<dbReference type="RefSeq" id="WP_058525752.1">
    <property type="nucleotide sequence ID" value="NZ_CAAAHY010000021.1"/>
</dbReference>
<feature type="compositionally biased region" description="Basic and acidic residues" evidence="1">
    <location>
        <begin position="62"/>
        <end position="74"/>
    </location>
</feature>
<keyword evidence="3" id="KW-1185">Reference proteome</keyword>
<evidence type="ECO:0000313" key="3">
    <source>
        <dbReference type="Proteomes" id="UP000054773"/>
    </source>
</evidence>
<name>A0A0W0TU88_LEGER</name>
<organism evidence="2 3">
    <name type="scientific">Legionella erythra</name>
    <dbReference type="NCBI Taxonomy" id="448"/>
    <lineage>
        <taxon>Bacteria</taxon>
        <taxon>Pseudomonadati</taxon>
        <taxon>Pseudomonadota</taxon>
        <taxon>Gammaproteobacteria</taxon>
        <taxon>Legionellales</taxon>
        <taxon>Legionellaceae</taxon>
        <taxon>Legionella</taxon>
    </lineage>
</organism>